<dbReference type="InterPro" id="IPR011990">
    <property type="entry name" value="TPR-like_helical_dom_sf"/>
</dbReference>
<dbReference type="PANTHER" id="PTHR12558">
    <property type="entry name" value="CELL DIVISION CYCLE 16,23,27"/>
    <property type="match status" value="1"/>
</dbReference>
<dbReference type="Proteomes" id="UP000215902">
    <property type="component" value="Unassembled WGS sequence"/>
</dbReference>
<feature type="repeat" description="TPR" evidence="4">
    <location>
        <begin position="148"/>
        <end position="181"/>
    </location>
</feature>
<dbReference type="EMBL" id="NIVC01000517">
    <property type="protein sequence ID" value="PAA81690.1"/>
    <property type="molecule type" value="Genomic_DNA"/>
</dbReference>
<feature type="compositionally biased region" description="Low complexity" evidence="5">
    <location>
        <begin position="432"/>
        <end position="441"/>
    </location>
</feature>
<evidence type="ECO:0000256" key="3">
    <source>
        <dbReference type="ARBA" id="ARBA00039307"/>
    </source>
</evidence>
<sequence length="852" mass="93085">MAPCGIFFTDNGTMESLIWKNLNFFCYDNALFLAEHLYAQDKTESSAYILATCFHRCNRPNQAKKLLQCSALTQPLTRYLYAQCCLETGDLSAAEDALINSRTGLAFATTQPQAQQTPIQTGLNTNDDLSRLCRDFGGDNSEDSTAVGFALKLLGDVYRRTDRNERAAECYRRALGFNPYLWTCYEALCSLGEAPDPAVAFPVQTATAGLDTSSASSLSADCGGLGGDASSVGIANNNSNSTRQFSVESAASTDASVSGAGFATVSVASATAASAAAATPAVSGVIPAPPAIADAPMRRRPRSGRQQQQQQIAPGADSAVNFPYILDSAYSTPLPSSMAASTAAAVAAVAATPAASAVATATVLPVSTPVAQNYRALAMSPLGAKENNQGVRTRAQTRSLMSSRAGNISRRSRSFRSKDNSSMEDEPENKPQQQQQQQQQQVSSLLEEHNPAVSGIIGGDLHQQQHKQQQRLAWLIPQLHQLASAYRHLSNCQWSDAAKLLESLPPKLHYSGPALQWLSRAYYELEDYHGACRLFSELRQRQPWNLRGMDVYSSTLWYLQKEAQLSSLARDLLDLDRCAAVEPWCAAGNCFSLQREHEIALKYFRRATQVNPNYAYAYVLLALEYTSIDQLEKALAAFRTAVRLEPRAYNAWYGISNVYFKQEKFALAECHFIKALRIYPNSAVLLTNFGVTMARMGRLSEALDLFTKAKSLSPKMPLCRYQRASVLFTLGRHQDALQELNSLRQLTPKESRVFFLLGRVYKALDQDNQAMVFFNWAMDLDPRGVNLQLNDTLDIVAGGGGGGGTDAGASESDTTMDVSMQPPQQQQHPGYHMVAPSAMMMDEILSDQSSVD</sequence>
<dbReference type="PROSITE" id="PS50005">
    <property type="entry name" value="TPR"/>
    <property type="match status" value="6"/>
</dbReference>
<dbReference type="GO" id="GO:0051301">
    <property type="term" value="P:cell division"/>
    <property type="evidence" value="ECO:0007669"/>
    <property type="project" value="TreeGrafter"/>
</dbReference>
<accession>A0A267G6N3</accession>
<dbReference type="GO" id="GO:0031145">
    <property type="term" value="P:anaphase-promoting complex-dependent catabolic process"/>
    <property type="evidence" value="ECO:0007669"/>
    <property type="project" value="TreeGrafter"/>
</dbReference>
<evidence type="ECO:0000256" key="2">
    <source>
        <dbReference type="ARBA" id="ARBA00038210"/>
    </source>
</evidence>
<dbReference type="GO" id="GO:0007091">
    <property type="term" value="P:metaphase/anaphase transition of mitotic cell cycle"/>
    <property type="evidence" value="ECO:0007669"/>
    <property type="project" value="TreeGrafter"/>
</dbReference>
<feature type="compositionally biased region" description="Polar residues" evidence="5">
    <location>
        <begin position="386"/>
        <end position="406"/>
    </location>
</feature>
<evidence type="ECO:0000256" key="4">
    <source>
        <dbReference type="PROSITE-ProRule" id="PRU00339"/>
    </source>
</evidence>
<dbReference type="GO" id="GO:0016567">
    <property type="term" value="P:protein ubiquitination"/>
    <property type="evidence" value="ECO:0007669"/>
    <property type="project" value="TreeGrafter"/>
</dbReference>
<feature type="repeat" description="TPR" evidence="4">
    <location>
        <begin position="581"/>
        <end position="614"/>
    </location>
</feature>
<dbReference type="SMART" id="SM00028">
    <property type="entry name" value="TPR"/>
    <property type="match status" value="7"/>
</dbReference>
<dbReference type="GO" id="GO:0005680">
    <property type="term" value="C:anaphase-promoting complex"/>
    <property type="evidence" value="ECO:0007669"/>
    <property type="project" value="TreeGrafter"/>
</dbReference>
<feature type="repeat" description="TPR" evidence="4">
    <location>
        <begin position="615"/>
        <end position="648"/>
    </location>
</feature>
<feature type="region of interest" description="Disordered" evidence="5">
    <location>
        <begin position="800"/>
        <end position="829"/>
    </location>
</feature>
<comment type="similarity">
    <text evidence="2">Belongs to the APC3/CDC27 family.</text>
</comment>
<feature type="region of interest" description="Disordered" evidence="5">
    <location>
        <begin position="385"/>
        <end position="446"/>
    </location>
</feature>
<evidence type="ECO:0000256" key="1">
    <source>
        <dbReference type="ARBA" id="ARBA00022803"/>
    </source>
</evidence>
<dbReference type="Gene3D" id="1.25.40.10">
    <property type="entry name" value="Tetratricopeptide repeat domain"/>
    <property type="match status" value="4"/>
</dbReference>
<feature type="region of interest" description="Disordered" evidence="5">
    <location>
        <begin position="288"/>
        <end position="314"/>
    </location>
</feature>
<dbReference type="InterPro" id="IPR019734">
    <property type="entry name" value="TPR_rpt"/>
</dbReference>
<gene>
    <name evidence="6" type="ORF">BOX15_Mlig010366g1</name>
</gene>
<feature type="repeat" description="TPR" evidence="4">
    <location>
        <begin position="683"/>
        <end position="716"/>
    </location>
</feature>
<organism evidence="6 7">
    <name type="scientific">Macrostomum lignano</name>
    <dbReference type="NCBI Taxonomy" id="282301"/>
    <lineage>
        <taxon>Eukaryota</taxon>
        <taxon>Metazoa</taxon>
        <taxon>Spiralia</taxon>
        <taxon>Lophotrochozoa</taxon>
        <taxon>Platyhelminthes</taxon>
        <taxon>Rhabditophora</taxon>
        <taxon>Macrostomorpha</taxon>
        <taxon>Macrostomida</taxon>
        <taxon>Macrostomidae</taxon>
        <taxon>Macrostomum</taxon>
    </lineage>
</organism>
<keyword evidence="1 4" id="KW-0802">TPR repeat</keyword>
<dbReference type="GO" id="GO:0005737">
    <property type="term" value="C:cytoplasm"/>
    <property type="evidence" value="ECO:0007669"/>
    <property type="project" value="TreeGrafter"/>
</dbReference>
<dbReference type="Pfam" id="PF12895">
    <property type="entry name" value="ANAPC3"/>
    <property type="match status" value="1"/>
</dbReference>
<feature type="repeat" description="TPR" evidence="4">
    <location>
        <begin position="649"/>
        <end position="682"/>
    </location>
</feature>
<reference evidence="6 7" key="1">
    <citation type="submission" date="2017-06" db="EMBL/GenBank/DDBJ databases">
        <title>A platform for efficient transgenesis in Macrostomum lignano, a flatworm model organism for stem cell research.</title>
        <authorList>
            <person name="Berezikov E."/>
        </authorList>
    </citation>
    <scope>NUCLEOTIDE SEQUENCE [LARGE SCALE GENOMIC DNA]</scope>
    <source>
        <strain evidence="6">DV1</strain>
        <tissue evidence="6">Whole organism</tissue>
    </source>
</reference>
<protein>
    <recommendedName>
        <fullName evidence="3">Cell division cycle protein 27 homolog</fullName>
    </recommendedName>
</protein>
<feature type="repeat" description="TPR" evidence="4">
    <location>
        <begin position="751"/>
        <end position="784"/>
    </location>
</feature>
<dbReference type="Pfam" id="PF13432">
    <property type="entry name" value="TPR_16"/>
    <property type="match status" value="1"/>
</dbReference>
<evidence type="ECO:0000313" key="7">
    <source>
        <dbReference type="Proteomes" id="UP000215902"/>
    </source>
</evidence>
<dbReference type="SUPFAM" id="SSF48452">
    <property type="entry name" value="TPR-like"/>
    <property type="match status" value="2"/>
</dbReference>
<evidence type="ECO:0000256" key="5">
    <source>
        <dbReference type="SAM" id="MobiDB-lite"/>
    </source>
</evidence>
<proteinExistence type="inferred from homology"/>
<keyword evidence="7" id="KW-1185">Reference proteome</keyword>
<dbReference type="STRING" id="282301.A0A267G6N3"/>
<dbReference type="AlphaFoldDB" id="A0A267G6N3"/>
<comment type="caution">
    <text evidence="6">The sequence shown here is derived from an EMBL/GenBank/DDBJ whole genome shotgun (WGS) entry which is preliminary data.</text>
</comment>
<evidence type="ECO:0000313" key="6">
    <source>
        <dbReference type="EMBL" id="PAA81690.1"/>
    </source>
</evidence>
<dbReference type="Pfam" id="PF13181">
    <property type="entry name" value="TPR_8"/>
    <property type="match status" value="2"/>
</dbReference>
<name>A0A267G6N3_9PLAT</name>
<dbReference type="OrthoDB" id="329563at2759"/>
<dbReference type="PANTHER" id="PTHR12558:SF13">
    <property type="entry name" value="CELL DIVISION CYCLE PROTEIN 27 HOMOLOG"/>
    <property type="match status" value="1"/>
</dbReference>